<evidence type="ECO:0000256" key="1">
    <source>
        <dbReference type="ARBA" id="ARBA00023063"/>
    </source>
</evidence>
<evidence type="ECO:0000256" key="2">
    <source>
        <dbReference type="SAM" id="MobiDB-lite"/>
    </source>
</evidence>
<organism evidence="3 4">
    <name type="scientific">Streptomyces kasugaensis</name>
    <dbReference type="NCBI Taxonomy" id="1946"/>
    <lineage>
        <taxon>Bacteria</taxon>
        <taxon>Bacillati</taxon>
        <taxon>Actinomycetota</taxon>
        <taxon>Actinomycetes</taxon>
        <taxon>Kitasatosporales</taxon>
        <taxon>Streptomycetaceae</taxon>
        <taxon>Streptomyces</taxon>
    </lineage>
</organism>
<accession>A0A4Q9HRJ2</accession>
<comment type="caution">
    <text evidence="3">The sequence shown here is derived from an EMBL/GenBank/DDBJ whole genome shotgun (WGS) entry which is preliminary data.</text>
</comment>
<keyword evidence="4" id="KW-1185">Reference proteome</keyword>
<dbReference type="InterPro" id="IPR036411">
    <property type="entry name" value="TorD-like_sf"/>
</dbReference>
<dbReference type="Pfam" id="PF02613">
    <property type="entry name" value="Nitrate_red_del"/>
    <property type="match status" value="1"/>
</dbReference>
<sequence length="230" mass="24544">MTPTALIRWVAAQCLCYPDERLLREQLPLMREALAELPGPSGAPEHTRSPGSPESAGDAAAGLPAFLDHLAATPELDLAAHYVATFDSRNRRCLYLTWWTTGDTRNRGAALVAVKDFYRRYGMAGDFGGELPDFLPVMLEFAALAGDAAGTELLDGHRAGLELLRLSVEQSGSPYAAVLRAVCGTLPGPSPRTREEAKALARSGPPQELVGIDLAPAPIPASALWQKVTS</sequence>
<dbReference type="GO" id="GO:0051082">
    <property type="term" value="F:unfolded protein binding"/>
    <property type="evidence" value="ECO:0007669"/>
    <property type="project" value="InterPro"/>
</dbReference>
<dbReference type="EMBL" id="SIXH01000212">
    <property type="protein sequence ID" value="TBO57577.1"/>
    <property type="molecule type" value="Genomic_DNA"/>
</dbReference>
<dbReference type="SUPFAM" id="SSF89155">
    <property type="entry name" value="TorD-like"/>
    <property type="match status" value="1"/>
</dbReference>
<protein>
    <submittedName>
        <fullName evidence="3">Nitrate reductase molybdenum cofactor assembly chaperone</fullName>
    </submittedName>
</protein>
<dbReference type="PANTHER" id="PTHR43680">
    <property type="entry name" value="NITRATE REDUCTASE MOLYBDENUM COFACTOR ASSEMBLY CHAPERONE"/>
    <property type="match status" value="1"/>
</dbReference>
<dbReference type="Proteomes" id="UP000292452">
    <property type="component" value="Unassembled WGS sequence"/>
</dbReference>
<dbReference type="GO" id="GO:0051131">
    <property type="term" value="P:chaperone-mediated protein complex assembly"/>
    <property type="evidence" value="ECO:0007669"/>
    <property type="project" value="InterPro"/>
</dbReference>
<evidence type="ECO:0000313" key="3">
    <source>
        <dbReference type="EMBL" id="TBO57577.1"/>
    </source>
</evidence>
<dbReference type="GO" id="GO:0042128">
    <property type="term" value="P:nitrate assimilation"/>
    <property type="evidence" value="ECO:0007669"/>
    <property type="project" value="UniProtKB-KW"/>
</dbReference>
<dbReference type="Gene3D" id="1.10.3480.10">
    <property type="entry name" value="TorD-like"/>
    <property type="match status" value="1"/>
</dbReference>
<evidence type="ECO:0000313" key="4">
    <source>
        <dbReference type="Proteomes" id="UP000292452"/>
    </source>
</evidence>
<dbReference type="AlphaFoldDB" id="A0A4Q9HRJ2"/>
<keyword evidence="1" id="KW-0534">Nitrate assimilation</keyword>
<dbReference type="GO" id="GO:0016530">
    <property type="term" value="F:metallochaperone activity"/>
    <property type="evidence" value="ECO:0007669"/>
    <property type="project" value="TreeGrafter"/>
</dbReference>
<reference evidence="3 4" key="1">
    <citation type="submission" date="2019-02" db="EMBL/GenBank/DDBJ databases">
        <title>Draft Genome Sequence of Streptomyces sp. AM-2504, identified by 16S rRNA comparative analysis as a Streptomyces Kasugaensis strain.</title>
        <authorList>
            <person name="Napolioni V."/>
            <person name="Giuliodori A.M."/>
            <person name="Spurio R."/>
            <person name="Fabbretti A."/>
        </authorList>
    </citation>
    <scope>NUCLEOTIDE SEQUENCE [LARGE SCALE GENOMIC DNA]</scope>
    <source>
        <strain evidence="3 4">AM-2504</strain>
    </source>
</reference>
<name>A0A4Q9HRJ2_STRKA</name>
<dbReference type="PANTHER" id="PTHR43680:SF2">
    <property type="entry name" value="NITRATE REDUCTASE MOLYBDENUM COFACTOR ASSEMBLY CHAPERONE NARJ"/>
    <property type="match status" value="1"/>
</dbReference>
<dbReference type="NCBIfam" id="TIGR00684">
    <property type="entry name" value="narJ"/>
    <property type="match status" value="1"/>
</dbReference>
<dbReference type="InterPro" id="IPR020945">
    <property type="entry name" value="DMSO/NO3_reduct_chaperone"/>
</dbReference>
<dbReference type="InterPro" id="IPR003765">
    <property type="entry name" value="NO3_reductase_chaperone_NarJ"/>
</dbReference>
<gene>
    <name evidence="3" type="primary">narJ</name>
    <name evidence="3" type="ORF">EYS09_21990</name>
</gene>
<proteinExistence type="predicted"/>
<feature type="region of interest" description="Disordered" evidence="2">
    <location>
        <begin position="36"/>
        <end position="57"/>
    </location>
</feature>
<dbReference type="RefSeq" id="WP_131124526.1">
    <property type="nucleotide sequence ID" value="NZ_SIXH01000212.1"/>
</dbReference>